<dbReference type="Proteomes" id="UP000298805">
    <property type="component" value="Chromosome"/>
</dbReference>
<accession>A0AAJ4RE95</accession>
<gene>
    <name evidence="9" type="ORF">C6V80_05000</name>
    <name evidence="10" type="ORF">EDC58_0427</name>
</gene>
<evidence type="ECO:0000313" key="11">
    <source>
        <dbReference type="Proteomes" id="UP000272781"/>
    </source>
</evidence>
<reference evidence="9" key="3">
    <citation type="submission" date="2019-06" db="EMBL/GenBank/DDBJ databases">
        <title>A comparative analysis of the Nautiliaceae.</title>
        <authorList>
            <person name="Grosche A."/>
            <person name="Smedile F."/>
            <person name="Vetriani C."/>
        </authorList>
    </citation>
    <scope>NUCLEOTIDE SEQUENCE</scope>
    <source>
        <strain evidence="9">TB6</strain>
    </source>
</reference>
<evidence type="ECO:0000256" key="8">
    <source>
        <dbReference type="ARBA" id="ARBA00023251"/>
    </source>
</evidence>
<evidence type="ECO:0000256" key="3">
    <source>
        <dbReference type="ARBA" id="ARBA00012865"/>
    </source>
</evidence>
<evidence type="ECO:0000256" key="1">
    <source>
        <dbReference type="ARBA" id="ARBA00001526"/>
    </source>
</evidence>
<dbReference type="EMBL" id="CP027432">
    <property type="protein sequence ID" value="QCI28335.2"/>
    <property type="molecule type" value="Genomic_DNA"/>
</dbReference>
<name>A0AAJ4RE95_9BACT</name>
<dbReference type="Proteomes" id="UP000272781">
    <property type="component" value="Unassembled WGS sequence"/>
</dbReference>
<sequence>MKIKKLLLIVFIFSLVFGENFKIDEKNKQREILEKNKFLSIIEKTDDKIKRLKLLKEECNKNNAFICNVLGEYYVSSDEKNLSLGEKYLKKSCDLNSEIGCYNLIFFEMHYKQKKDSELKDLALKTCNIGYRAKYAGNACLHSGVLYLKNNETKKGLPYIKKACYLKNPKACYILGLLYNKGDYNVKKDENIAKNYLKRACDLGEKRACYMELKIYLDEGQKIRHNKRMRTIIKKLCDDFNDAEICFQYAIIRMDDIFEKTKKKKVVLPKEIVHYIKKSCILGNKKACDFLEKFSK</sequence>
<evidence type="ECO:0000256" key="7">
    <source>
        <dbReference type="ARBA" id="ARBA00023157"/>
    </source>
</evidence>
<dbReference type="SMART" id="SM00671">
    <property type="entry name" value="SEL1"/>
    <property type="match status" value="3"/>
</dbReference>
<evidence type="ECO:0000256" key="6">
    <source>
        <dbReference type="ARBA" id="ARBA00022803"/>
    </source>
</evidence>
<evidence type="ECO:0000313" key="9">
    <source>
        <dbReference type="EMBL" id="QCI28335.2"/>
    </source>
</evidence>
<dbReference type="EC" id="3.5.2.6" evidence="3"/>
<keyword evidence="7" id="KW-1015">Disulfide bond</keyword>
<reference evidence="12" key="1">
    <citation type="submission" date="2018-03" db="EMBL/GenBank/DDBJ databases">
        <title>A comparative analysis of the Nautiliaceae.</title>
        <authorList>
            <person name="Grosche A."/>
            <person name="Smedile F."/>
            <person name="Vetriani C."/>
        </authorList>
    </citation>
    <scope>NUCLEOTIDE SEQUENCE [LARGE SCALE GENOMIC DNA]</scope>
    <source>
        <strain evidence="12">TB6</strain>
    </source>
</reference>
<organism evidence="10 11">
    <name type="scientific">Caminibacter pacificus</name>
    <dbReference type="NCBI Taxonomy" id="1424653"/>
    <lineage>
        <taxon>Bacteria</taxon>
        <taxon>Pseudomonadati</taxon>
        <taxon>Campylobacterota</taxon>
        <taxon>Epsilonproteobacteria</taxon>
        <taxon>Nautiliales</taxon>
        <taxon>Nautiliaceae</taxon>
        <taxon>Caminibacter</taxon>
    </lineage>
</organism>
<dbReference type="GO" id="GO:0046677">
    <property type="term" value="P:response to antibiotic"/>
    <property type="evidence" value="ECO:0007669"/>
    <property type="project" value="UniProtKB-KW"/>
</dbReference>
<keyword evidence="8" id="KW-0046">Antibiotic resistance</keyword>
<dbReference type="InterPro" id="IPR011990">
    <property type="entry name" value="TPR-like_helical_dom_sf"/>
</dbReference>
<dbReference type="AlphaFoldDB" id="A0AAJ4RE95"/>
<keyword evidence="4" id="KW-0677">Repeat</keyword>
<dbReference type="RefSeq" id="WP_123351850.1">
    <property type="nucleotide sequence ID" value="NZ_CP027432.2"/>
</dbReference>
<evidence type="ECO:0000256" key="4">
    <source>
        <dbReference type="ARBA" id="ARBA00022737"/>
    </source>
</evidence>
<reference evidence="10 11" key="2">
    <citation type="submission" date="2018-11" db="EMBL/GenBank/DDBJ databases">
        <title>Genomic Encyclopedia of Type Strains, Phase IV (KMG-IV): sequencing the most valuable type-strain genomes for metagenomic binning, comparative biology and taxonomic classification.</title>
        <authorList>
            <person name="Goeker M."/>
        </authorList>
    </citation>
    <scope>NUCLEOTIDE SEQUENCE [LARGE SCALE GENOMIC DNA]</scope>
    <source>
        <strain evidence="10 11">DSM 27783</strain>
    </source>
</reference>
<dbReference type="InterPro" id="IPR006597">
    <property type="entry name" value="Sel1-like"/>
</dbReference>
<proteinExistence type="inferred from homology"/>
<dbReference type="EMBL" id="RJVK01000001">
    <property type="protein sequence ID" value="ROR40945.1"/>
    <property type="molecule type" value="Genomic_DNA"/>
</dbReference>
<dbReference type="Pfam" id="PF08238">
    <property type="entry name" value="Sel1"/>
    <property type="match status" value="2"/>
</dbReference>
<comment type="catalytic activity">
    <reaction evidence="1">
        <text>a beta-lactam + H2O = a substituted beta-amino acid</text>
        <dbReference type="Rhea" id="RHEA:20401"/>
        <dbReference type="ChEBI" id="CHEBI:15377"/>
        <dbReference type="ChEBI" id="CHEBI:35627"/>
        <dbReference type="ChEBI" id="CHEBI:140347"/>
        <dbReference type="EC" id="3.5.2.6"/>
    </reaction>
</comment>
<dbReference type="Gene3D" id="1.25.40.10">
    <property type="entry name" value="Tetratricopeptide repeat domain"/>
    <property type="match status" value="1"/>
</dbReference>
<dbReference type="SUPFAM" id="SSF81901">
    <property type="entry name" value="HCP-like"/>
    <property type="match status" value="2"/>
</dbReference>
<evidence type="ECO:0000313" key="10">
    <source>
        <dbReference type="EMBL" id="ROR40945.1"/>
    </source>
</evidence>
<keyword evidence="6" id="KW-0802">TPR repeat</keyword>
<keyword evidence="12" id="KW-1185">Reference proteome</keyword>
<evidence type="ECO:0000256" key="5">
    <source>
        <dbReference type="ARBA" id="ARBA00022801"/>
    </source>
</evidence>
<dbReference type="InterPro" id="IPR040239">
    <property type="entry name" value="HcpB-like"/>
</dbReference>
<evidence type="ECO:0000256" key="2">
    <source>
        <dbReference type="ARBA" id="ARBA00008486"/>
    </source>
</evidence>
<protein>
    <recommendedName>
        <fullName evidence="3">beta-lactamase</fullName>
        <ecNumber evidence="3">3.5.2.6</ecNumber>
    </recommendedName>
</protein>
<comment type="similarity">
    <text evidence="2">Belongs to the hcp beta-lactamase family.</text>
</comment>
<dbReference type="PANTHER" id="PTHR13891:SF1">
    <property type="entry name" value="CYTOCHROME C OXIDASE ASSEMBLY FACTOR 7"/>
    <property type="match status" value="1"/>
</dbReference>
<evidence type="ECO:0000313" key="12">
    <source>
        <dbReference type="Proteomes" id="UP000298805"/>
    </source>
</evidence>
<dbReference type="GO" id="GO:0008800">
    <property type="term" value="F:beta-lactamase activity"/>
    <property type="evidence" value="ECO:0007669"/>
    <property type="project" value="UniProtKB-EC"/>
</dbReference>
<dbReference type="PANTHER" id="PTHR13891">
    <property type="entry name" value="CYTOCHROME C OXIDASE ASSEMBLY FACTOR 7"/>
    <property type="match status" value="1"/>
</dbReference>
<keyword evidence="5" id="KW-0378">Hydrolase</keyword>